<evidence type="ECO:0000313" key="5">
    <source>
        <dbReference type="Proteomes" id="UP000683310"/>
    </source>
</evidence>
<dbReference type="Gene3D" id="3.40.630.30">
    <property type="match status" value="1"/>
</dbReference>
<gene>
    <name evidence="4" type="ORF">KHQ06_30320</name>
</gene>
<sequence>MSDAVAIEPAVTDDAGELAAVAAVTFPLACPPGSTPQDQAEFIAEVLSADRFREYLADADRSVLKAVLDGAIVGYALLNAMPPADPTVAALITQRPVAELSKMYVLPGQHGNGASAALMRAALDAARTGGDSAVWLGVNQENVRAQRFYGKHGFTVAGTKTFTVGSQLHHDYVMLHQF</sequence>
<evidence type="ECO:0000259" key="3">
    <source>
        <dbReference type="PROSITE" id="PS51186"/>
    </source>
</evidence>
<dbReference type="EMBL" id="CP074371">
    <property type="protein sequence ID" value="QVI20425.1"/>
    <property type="molecule type" value="Genomic_DNA"/>
</dbReference>
<evidence type="ECO:0000313" key="4">
    <source>
        <dbReference type="EMBL" id="QVI20425.1"/>
    </source>
</evidence>
<dbReference type="InterPro" id="IPR000182">
    <property type="entry name" value="GNAT_dom"/>
</dbReference>
<dbReference type="RefSeq" id="WP_213556535.1">
    <property type="nucleotide sequence ID" value="NZ_JBHZDI010000019.1"/>
</dbReference>
<keyword evidence="1" id="KW-0808">Transferase</keyword>
<keyword evidence="2" id="KW-0012">Acyltransferase</keyword>
<dbReference type="InterPro" id="IPR016181">
    <property type="entry name" value="Acyl_CoA_acyltransferase"/>
</dbReference>
<reference evidence="4 5" key="1">
    <citation type="submission" date="2021-04" db="EMBL/GenBank/DDBJ databases">
        <title>Nocardia tengchongensis.</title>
        <authorList>
            <person name="Zhuang k."/>
            <person name="Ran Y."/>
            <person name="Li W."/>
        </authorList>
    </citation>
    <scope>NUCLEOTIDE SEQUENCE [LARGE SCALE GENOMIC DNA]</scope>
    <source>
        <strain evidence="4 5">CFH S0057</strain>
    </source>
</reference>
<organism evidence="4 5">
    <name type="scientific">Nocardia tengchongensis</name>
    <dbReference type="NCBI Taxonomy" id="2055889"/>
    <lineage>
        <taxon>Bacteria</taxon>
        <taxon>Bacillati</taxon>
        <taxon>Actinomycetota</taxon>
        <taxon>Actinomycetes</taxon>
        <taxon>Mycobacteriales</taxon>
        <taxon>Nocardiaceae</taxon>
        <taxon>Nocardia</taxon>
    </lineage>
</organism>
<evidence type="ECO:0000256" key="2">
    <source>
        <dbReference type="ARBA" id="ARBA00023315"/>
    </source>
</evidence>
<proteinExistence type="predicted"/>
<dbReference type="InterPro" id="IPR050832">
    <property type="entry name" value="Bact_Acetyltransf"/>
</dbReference>
<dbReference type="Pfam" id="PF00583">
    <property type="entry name" value="Acetyltransf_1"/>
    <property type="match status" value="1"/>
</dbReference>
<dbReference type="SUPFAM" id="SSF55729">
    <property type="entry name" value="Acyl-CoA N-acyltransferases (Nat)"/>
    <property type="match status" value="1"/>
</dbReference>
<evidence type="ECO:0000256" key="1">
    <source>
        <dbReference type="ARBA" id="ARBA00022679"/>
    </source>
</evidence>
<protein>
    <submittedName>
        <fullName evidence="4">GNAT family N-acetyltransferase</fullName>
    </submittedName>
</protein>
<accession>A0ABX8CQC1</accession>
<dbReference type="PROSITE" id="PS51186">
    <property type="entry name" value="GNAT"/>
    <property type="match status" value="1"/>
</dbReference>
<name>A0ABX8CQC1_9NOCA</name>
<keyword evidence="5" id="KW-1185">Reference proteome</keyword>
<dbReference type="Proteomes" id="UP000683310">
    <property type="component" value="Chromosome"/>
</dbReference>
<dbReference type="CDD" id="cd04301">
    <property type="entry name" value="NAT_SF"/>
    <property type="match status" value="1"/>
</dbReference>
<feature type="domain" description="N-acetyltransferase" evidence="3">
    <location>
        <begin position="5"/>
        <end position="178"/>
    </location>
</feature>
<dbReference type="PANTHER" id="PTHR43877">
    <property type="entry name" value="AMINOALKYLPHOSPHONATE N-ACETYLTRANSFERASE-RELATED-RELATED"/>
    <property type="match status" value="1"/>
</dbReference>